<accession>A0A5K3FAX2</accession>
<sequence length="141" mass="15993">MFRCVFCHKRNGAIQYFTIEEWTSVMSRQKQVFCDEGILKSVSTSALTDGGVPACKSHLVLKSSGTFRLVSLPIPFSTRFRQPGGLADFLRFLHDQVPFVFSPTLLSVRSAFAALSDFRALFPVDQRQVNFLLLPHIHYLH</sequence>
<protein>
    <submittedName>
        <fullName evidence="1">Uncharacterized protein</fullName>
    </submittedName>
</protein>
<reference evidence="1" key="1">
    <citation type="submission" date="2019-11" db="UniProtKB">
        <authorList>
            <consortium name="WormBaseParasite"/>
        </authorList>
    </citation>
    <scope>IDENTIFICATION</scope>
</reference>
<dbReference type="AlphaFoldDB" id="A0A5K3FAX2"/>
<organism evidence="1">
    <name type="scientific">Mesocestoides corti</name>
    <name type="common">Flatworm</name>
    <dbReference type="NCBI Taxonomy" id="53468"/>
    <lineage>
        <taxon>Eukaryota</taxon>
        <taxon>Metazoa</taxon>
        <taxon>Spiralia</taxon>
        <taxon>Lophotrochozoa</taxon>
        <taxon>Platyhelminthes</taxon>
        <taxon>Cestoda</taxon>
        <taxon>Eucestoda</taxon>
        <taxon>Cyclophyllidea</taxon>
        <taxon>Mesocestoididae</taxon>
        <taxon>Mesocestoides</taxon>
    </lineage>
</organism>
<name>A0A5K3FAX2_MESCO</name>
<evidence type="ECO:0000313" key="1">
    <source>
        <dbReference type="WBParaSite" id="MCU_005977-RA"/>
    </source>
</evidence>
<dbReference type="WBParaSite" id="MCU_005977-RA">
    <property type="protein sequence ID" value="MCU_005977-RA"/>
    <property type="gene ID" value="MCU_005977"/>
</dbReference>
<proteinExistence type="predicted"/>